<keyword evidence="1" id="KW-0560">Oxidoreductase</keyword>
<dbReference type="Proteomes" id="UP001500902">
    <property type="component" value="Unassembled WGS sequence"/>
</dbReference>
<dbReference type="Pfam" id="PF00106">
    <property type="entry name" value="adh_short"/>
    <property type="match status" value="1"/>
</dbReference>
<protein>
    <recommendedName>
        <fullName evidence="4">NAD(P)-dependent dehydrogenase, short-chain alcohol dehydrogenase family</fullName>
    </recommendedName>
</protein>
<evidence type="ECO:0008006" key="4">
    <source>
        <dbReference type="Google" id="ProtNLM"/>
    </source>
</evidence>
<dbReference type="PANTHER" id="PTHR47534:SF3">
    <property type="entry name" value="ALCOHOL DEHYDROGENASE-LIKE C-TERMINAL DOMAIN-CONTAINING PROTEIN"/>
    <property type="match status" value="1"/>
</dbReference>
<dbReference type="Gene3D" id="3.40.50.720">
    <property type="entry name" value="NAD(P)-binding Rossmann-like Domain"/>
    <property type="match status" value="1"/>
</dbReference>
<dbReference type="PANTHER" id="PTHR47534">
    <property type="entry name" value="YALI0E05731P"/>
    <property type="match status" value="1"/>
</dbReference>
<name>A0ABP7C9U9_9ACTN</name>
<dbReference type="EMBL" id="BAAAZP010000099">
    <property type="protein sequence ID" value="GAA3683162.1"/>
    <property type="molecule type" value="Genomic_DNA"/>
</dbReference>
<dbReference type="InterPro" id="IPR036291">
    <property type="entry name" value="NAD(P)-bd_dom_sf"/>
</dbReference>
<keyword evidence="3" id="KW-1185">Reference proteome</keyword>
<dbReference type="InterPro" id="IPR002347">
    <property type="entry name" value="SDR_fam"/>
</dbReference>
<accession>A0ABP7C9U9</accession>
<reference evidence="3" key="1">
    <citation type="journal article" date="2019" name="Int. J. Syst. Evol. Microbiol.">
        <title>The Global Catalogue of Microorganisms (GCM) 10K type strain sequencing project: providing services to taxonomists for standard genome sequencing and annotation.</title>
        <authorList>
            <consortium name="The Broad Institute Genomics Platform"/>
            <consortium name="The Broad Institute Genome Sequencing Center for Infectious Disease"/>
            <person name="Wu L."/>
            <person name="Ma J."/>
        </authorList>
    </citation>
    <scope>NUCLEOTIDE SEQUENCE [LARGE SCALE GENOMIC DNA]</scope>
    <source>
        <strain evidence="3">JCM 16904</strain>
    </source>
</reference>
<comment type="caution">
    <text evidence="2">The sequence shown here is derived from an EMBL/GenBank/DDBJ whole genome shotgun (WGS) entry which is preliminary data.</text>
</comment>
<organism evidence="2 3">
    <name type="scientific">Nonomuraea antimicrobica</name>
    <dbReference type="NCBI Taxonomy" id="561173"/>
    <lineage>
        <taxon>Bacteria</taxon>
        <taxon>Bacillati</taxon>
        <taxon>Actinomycetota</taxon>
        <taxon>Actinomycetes</taxon>
        <taxon>Streptosporangiales</taxon>
        <taxon>Streptosporangiaceae</taxon>
        <taxon>Nonomuraea</taxon>
    </lineage>
</organism>
<dbReference type="InterPro" id="IPR052228">
    <property type="entry name" value="Sec_Metab_Biosynth_Oxidored"/>
</dbReference>
<evidence type="ECO:0000313" key="2">
    <source>
        <dbReference type="EMBL" id="GAA3683162.1"/>
    </source>
</evidence>
<proteinExistence type="predicted"/>
<evidence type="ECO:0000256" key="1">
    <source>
        <dbReference type="ARBA" id="ARBA00023002"/>
    </source>
</evidence>
<gene>
    <name evidence="2" type="ORF">GCM10022224_054590</name>
</gene>
<dbReference type="SUPFAM" id="SSF51735">
    <property type="entry name" value="NAD(P)-binding Rossmann-fold domains"/>
    <property type="match status" value="1"/>
</dbReference>
<evidence type="ECO:0000313" key="3">
    <source>
        <dbReference type="Proteomes" id="UP001500902"/>
    </source>
</evidence>
<sequence length="273" mass="29619">MTIEIHAGEGTRMTRTLVISGGTDGMGRALARTYLERGDTVAVVGRDPAKALPGTTFIQADLSLISENRRVIDEVNTRFPVVDALVLCARYFRTHRFVTKEGLEGTFALDYLSRFLLSHGLNGPRTIVNVSGPGQPDGRIHWDDLMLEHRYDGMRAQFQAGKANDLLGVAFAARHGDRTRYVLIHPGGVSTSVAGEYDAATAMHVEALKRYGVPVEEGIKPIVARIDDPPAEPLTAFMRHRPIGLDLPSFDPGAAEKLHEVTLAVIGSTAGPI</sequence>